<name>A0AAV1AR71_VICFA</name>
<gene>
    <name evidence="2" type="ORF">VFH_IV207040</name>
</gene>
<keyword evidence="3" id="KW-1185">Reference proteome</keyword>
<dbReference type="AlphaFoldDB" id="A0AAV1AR71"/>
<protein>
    <submittedName>
        <fullName evidence="2">Uncharacterized protein</fullName>
    </submittedName>
</protein>
<dbReference type="Proteomes" id="UP001157006">
    <property type="component" value="Chromosome 4"/>
</dbReference>
<feature type="compositionally biased region" description="Polar residues" evidence="1">
    <location>
        <begin position="77"/>
        <end position="93"/>
    </location>
</feature>
<accession>A0AAV1AR71</accession>
<organism evidence="2 3">
    <name type="scientific">Vicia faba</name>
    <name type="common">Broad bean</name>
    <name type="synonym">Faba vulgaris</name>
    <dbReference type="NCBI Taxonomy" id="3906"/>
    <lineage>
        <taxon>Eukaryota</taxon>
        <taxon>Viridiplantae</taxon>
        <taxon>Streptophyta</taxon>
        <taxon>Embryophyta</taxon>
        <taxon>Tracheophyta</taxon>
        <taxon>Spermatophyta</taxon>
        <taxon>Magnoliopsida</taxon>
        <taxon>eudicotyledons</taxon>
        <taxon>Gunneridae</taxon>
        <taxon>Pentapetalae</taxon>
        <taxon>rosids</taxon>
        <taxon>fabids</taxon>
        <taxon>Fabales</taxon>
        <taxon>Fabaceae</taxon>
        <taxon>Papilionoideae</taxon>
        <taxon>50 kb inversion clade</taxon>
        <taxon>NPAAA clade</taxon>
        <taxon>Hologalegina</taxon>
        <taxon>IRL clade</taxon>
        <taxon>Fabeae</taxon>
        <taxon>Vicia</taxon>
    </lineage>
</organism>
<sequence>MSFDFYFIQSLPTKRKKQTISQIKETRRGGSLATNPSVLINNLENNIITKHHKLNRALHRCSQPTFNRPSSMPPQDPTNLESNGDNCTCNSVGANIDESPPFRTEQQRHRRSTIKTATIRPSPLQIQRQP</sequence>
<evidence type="ECO:0000313" key="3">
    <source>
        <dbReference type="Proteomes" id="UP001157006"/>
    </source>
</evidence>
<evidence type="ECO:0000256" key="1">
    <source>
        <dbReference type="SAM" id="MobiDB-lite"/>
    </source>
</evidence>
<feature type="region of interest" description="Disordered" evidence="1">
    <location>
        <begin position="62"/>
        <end position="130"/>
    </location>
</feature>
<dbReference type="EMBL" id="OX451739">
    <property type="protein sequence ID" value="CAI8610967.1"/>
    <property type="molecule type" value="Genomic_DNA"/>
</dbReference>
<proteinExistence type="predicted"/>
<reference evidence="2 3" key="1">
    <citation type="submission" date="2023-01" db="EMBL/GenBank/DDBJ databases">
        <authorList>
            <person name="Kreplak J."/>
        </authorList>
    </citation>
    <scope>NUCLEOTIDE SEQUENCE [LARGE SCALE GENOMIC DNA]</scope>
</reference>
<evidence type="ECO:0000313" key="2">
    <source>
        <dbReference type="EMBL" id="CAI8610967.1"/>
    </source>
</evidence>